<feature type="chain" id="PRO_5045242106" description="Lipid A deacylase LpxR family protein" evidence="1">
    <location>
        <begin position="21"/>
        <end position="315"/>
    </location>
</feature>
<dbReference type="Pfam" id="PF09982">
    <property type="entry name" value="LpxR"/>
    <property type="match status" value="1"/>
</dbReference>
<evidence type="ECO:0000256" key="1">
    <source>
        <dbReference type="SAM" id="SignalP"/>
    </source>
</evidence>
<evidence type="ECO:0008006" key="4">
    <source>
        <dbReference type="Google" id="ProtNLM"/>
    </source>
</evidence>
<dbReference type="Gene3D" id="2.40.128.140">
    <property type="entry name" value="Outer membrane protein"/>
    <property type="match status" value="1"/>
</dbReference>
<dbReference type="EMBL" id="BNAG01000003">
    <property type="protein sequence ID" value="GHE65365.1"/>
    <property type="molecule type" value="Genomic_DNA"/>
</dbReference>
<dbReference type="Proteomes" id="UP000658258">
    <property type="component" value="Unassembled WGS sequence"/>
</dbReference>
<gene>
    <name evidence="2" type="ORF">GCM10011340_20580</name>
</gene>
<keyword evidence="3" id="KW-1185">Reference proteome</keyword>
<proteinExistence type="predicted"/>
<accession>A0ABQ3I557</accession>
<sequence length="315" mass="36519">MRFLRPIVFASLLISFGLQAQTEFRNREFSIVNENDVYLFLGIDRYYSNGMFFNYRFLPKNKKSSKKVIYEVGLAQRFWTPQDLRIINPEAYYRPYAGLLNGNFQVAEFPETYKRISYGIELGVIGKASGAQAFQEWYHKQFGFPQPQGWKNQIPNGFVFNFSLEYNRQFVLVPSRFDLITTSAMQLGNAFVNARQRIDLRFGHLRSLSKSAFVNALIGEGSRSMETHNYFFLGYGLEGVVHNATIQGHAFNANAPHTEEIMPWVRHMRLGWATSSENSTLKVTYNWLSKEVRGRAGRHAYIGLELQLRFVPKRQ</sequence>
<feature type="signal peptide" evidence="1">
    <location>
        <begin position="1"/>
        <end position="20"/>
    </location>
</feature>
<dbReference type="InterPro" id="IPR037107">
    <property type="entry name" value="Put_OMP_sf"/>
</dbReference>
<organism evidence="2 3">
    <name type="scientific">Roseivirga thermotolerans</name>
    <dbReference type="NCBI Taxonomy" id="1758176"/>
    <lineage>
        <taxon>Bacteria</taxon>
        <taxon>Pseudomonadati</taxon>
        <taxon>Bacteroidota</taxon>
        <taxon>Cytophagia</taxon>
        <taxon>Cytophagales</taxon>
        <taxon>Roseivirgaceae</taxon>
        <taxon>Roseivirga</taxon>
    </lineage>
</organism>
<reference evidence="3" key="1">
    <citation type="journal article" date="2019" name="Int. J. Syst. Evol. Microbiol.">
        <title>The Global Catalogue of Microorganisms (GCM) 10K type strain sequencing project: providing services to taxonomists for standard genome sequencing and annotation.</title>
        <authorList>
            <consortium name="The Broad Institute Genomics Platform"/>
            <consortium name="The Broad Institute Genome Sequencing Center for Infectious Disease"/>
            <person name="Wu L."/>
            <person name="Ma J."/>
        </authorList>
    </citation>
    <scope>NUCLEOTIDE SEQUENCE [LARGE SCALE GENOMIC DNA]</scope>
    <source>
        <strain evidence="3">CGMCC 1.15111</strain>
    </source>
</reference>
<evidence type="ECO:0000313" key="3">
    <source>
        <dbReference type="Proteomes" id="UP000658258"/>
    </source>
</evidence>
<evidence type="ECO:0000313" key="2">
    <source>
        <dbReference type="EMBL" id="GHE65365.1"/>
    </source>
</evidence>
<comment type="caution">
    <text evidence="2">The sequence shown here is derived from an EMBL/GenBank/DDBJ whole genome shotgun (WGS) entry which is preliminary data.</text>
</comment>
<keyword evidence="1" id="KW-0732">Signal</keyword>
<dbReference type="InterPro" id="IPR018707">
    <property type="entry name" value="LpxR"/>
</dbReference>
<name>A0ABQ3I557_9BACT</name>
<protein>
    <recommendedName>
        <fullName evidence="4">Lipid A deacylase LpxR family protein</fullName>
    </recommendedName>
</protein>